<evidence type="ECO:0000256" key="9">
    <source>
        <dbReference type="ARBA" id="ARBA00038313"/>
    </source>
</evidence>
<comment type="catalytic activity">
    <reaction evidence="16">
        <text>5,6-dihydrouridine(17) in tRNA + NADP(+) = uridine(17) in tRNA + NADPH + H(+)</text>
        <dbReference type="Rhea" id="RHEA:53368"/>
        <dbReference type="Rhea" id="RHEA-COMP:13541"/>
        <dbReference type="Rhea" id="RHEA-COMP:13542"/>
        <dbReference type="ChEBI" id="CHEBI:15378"/>
        <dbReference type="ChEBI" id="CHEBI:57783"/>
        <dbReference type="ChEBI" id="CHEBI:58349"/>
        <dbReference type="ChEBI" id="CHEBI:65315"/>
        <dbReference type="ChEBI" id="CHEBI:74443"/>
        <dbReference type="EC" id="1.3.1.88"/>
    </reaction>
    <physiologicalReaction direction="right-to-left" evidence="16">
        <dbReference type="Rhea" id="RHEA:53370"/>
    </physiologicalReaction>
</comment>
<dbReference type="Pfam" id="PF01207">
    <property type="entry name" value="Dus"/>
    <property type="match status" value="1"/>
</dbReference>
<evidence type="ECO:0000256" key="14">
    <source>
        <dbReference type="ARBA" id="ARBA00048934"/>
    </source>
</evidence>
<keyword evidence="7" id="KW-0560">Oxidoreductase</keyword>
<feature type="domain" description="DUS-like FMN-binding" evidence="18">
    <location>
        <begin position="31"/>
        <end position="286"/>
    </location>
</feature>
<comment type="similarity">
    <text evidence="9">Belongs to the Dus family. Dus1 subfamily.</text>
</comment>
<evidence type="ECO:0000256" key="12">
    <source>
        <dbReference type="ARBA" id="ARBA00047652"/>
    </source>
</evidence>
<keyword evidence="3" id="KW-0288">FMN</keyword>
<comment type="catalytic activity">
    <reaction evidence="13">
        <text>a 5,6-dihydrouridine in mRNA + NAD(+) = a uridine in mRNA + NADH + H(+)</text>
        <dbReference type="Rhea" id="RHEA:69851"/>
        <dbReference type="Rhea" id="RHEA-COMP:14658"/>
        <dbReference type="Rhea" id="RHEA-COMP:17789"/>
        <dbReference type="ChEBI" id="CHEBI:15378"/>
        <dbReference type="ChEBI" id="CHEBI:57540"/>
        <dbReference type="ChEBI" id="CHEBI:57945"/>
        <dbReference type="ChEBI" id="CHEBI:65315"/>
        <dbReference type="ChEBI" id="CHEBI:74443"/>
    </reaction>
    <physiologicalReaction direction="right-to-left" evidence="13">
        <dbReference type="Rhea" id="RHEA:69853"/>
    </physiologicalReaction>
</comment>
<dbReference type="InterPro" id="IPR013785">
    <property type="entry name" value="Aldolase_TIM"/>
</dbReference>
<protein>
    <recommendedName>
        <fullName evidence="10">tRNA-dihydrouridine(16/17) synthase [NAD(P)(+)]</fullName>
        <ecNumber evidence="10">1.3.1.88</ecNumber>
    </recommendedName>
</protein>
<keyword evidence="6" id="KW-0521">NADP</keyword>
<sequence>MTTSESTTPLINKFAGYEFYEKVLKSPKYVVAPMVDQSELAWRILSRRYDAQLAYTPMINSKMFAGNHRRGYQDLNFNIPHGEEGGERDRPLIVQFCGNDPQKLLDSALVVQDHCDAVDINFGCPQDIAKKGNYGSFLQDDWDLVYKLINTLHTNLKVPVTAKFRIFPDVNKTVEYAKMMERAGAQLVTCHGRTRQQRGTNTGLADWTQIAAVKQALKIPVFANGNILYPEDVKACLEATGADGVMSAEANLYNPALFAGLPPDSTLETGPRGHTDLAIEYLEIVKELKMDTAPSAVKGHLFKLLRPALGRETDLRDRIGKVHPKGSGKSKEYKRSRAWVDEYIGIVKELKERMEVGIWDKAAATSDEQSKEGLPLPHWFAQPYVRPPSVPPQNGKGEKAKVKKGNLAANLPPPEQKTSVGCLSEDAAKLEKAEAEVALEDSHELGTKRAATPTEVTVSETKRPRLENEPLKVSEPVLSLSP</sequence>
<dbReference type="Gene3D" id="3.20.20.70">
    <property type="entry name" value="Aldolase class I"/>
    <property type="match status" value="1"/>
</dbReference>
<evidence type="ECO:0000256" key="6">
    <source>
        <dbReference type="ARBA" id="ARBA00022857"/>
    </source>
</evidence>
<evidence type="ECO:0000256" key="8">
    <source>
        <dbReference type="ARBA" id="ARBA00023027"/>
    </source>
</evidence>
<evidence type="ECO:0000256" key="3">
    <source>
        <dbReference type="ARBA" id="ARBA00022643"/>
    </source>
</evidence>
<evidence type="ECO:0000256" key="7">
    <source>
        <dbReference type="ARBA" id="ARBA00023002"/>
    </source>
</evidence>
<organism evidence="19 20">
    <name type="scientific">Rhizoctonia solani</name>
    <dbReference type="NCBI Taxonomy" id="456999"/>
    <lineage>
        <taxon>Eukaryota</taxon>
        <taxon>Fungi</taxon>
        <taxon>Dikarya</taxon>
        <taxon>Basidiomycota</taxon>
        <taxon>Agaricomycotina</taxon>
        <taxon>Agaricomycetes</taxon>
        <taxon>Cantharellales</taxon>
        <taxon>Ceratobasidiaceae</taxon>
        <taxon>Rhizoctonia</taxon>
    </lineage>
</organism>
<evidence type="ECO:0000256" key="5">
    <source>
        <dbReference type="ARBA" id="ARBA00022694"/>
    </source>
</evidence>
<dbReference type="SUPFAM" id="SSF51395">
    <property type="entry name" value="FMN-linked oxidoreductases"/>
    <property type="match status" value="1"/>
</dbReference>
<feature type="region of interest" description="Disordered" evidence="17">
    <location>
        <begin position="379"/>
        <end position="400"/>
    </location>
</feature>
<evidence type="ECO:0000256" key="13">
    <source>
        <dbReference type="ARBA" id="ARBA00048342"/>
    </source>
</evidence>
<dbReference type="PROSITE" id="PS01136">
    <property type="entry name" value="UPF0034"/>
    <property type="match status" value="1"/>
</dbReference>
<dbReference type="Proteomes" id="UP000663850">
    <property type="component" value="Unassembled WGS sequence"/>
</dbReference>
<dbReference type="PANTHER" id="PTHR11082">
    <property type="entry name" value="TRNA-DIHYDROURIDINE SYNTHASE"/>
    <property type="match status" value="1"/>
</dbReference>
<dbReference type="CDD" id="cd02801">
    <property type="entry name" value="DUS_like_FMN"/>
    <property type="match status" value="1"/>
</dbReference>
<keyword evidence="5" id="KW-0819">tRNA processing</keyword>
<evidence type="ECO:0000256" key="17">
    <source>
        <dbReference type="SAM" id="MobiDB-lite"/>
    </source>
</evidence>
<dbReference type="GO" id="GO:0006397">
    <property type="term" value="P:mRNA processing"/>
    <property type="evidence" value="ECO:0007669"/>
    <property type="project" value="UniProtKB-KW"/>
</dbReference>
<evidence type="ECO:0000256" key="11">
    <source>
        <dbReference type="ARBA" id="ARBA00047287"/>
    </source>
</evidence>
<feature type="region of interest" description="Disordered" evidence="17">
    <location>
        <begin position="436"/>
        <end position="482"/>
    </location>
</feature>
<proteinExistence type="inferred from homology"/>
<dbReference type="GO" id="GO:0017150">
    <property type="term" value="F:tRNA dihydrouridine synthase activity"/>
    <property type="evidence" value="ECO:0007669"/>
    <property type="project" value="InterPro"/>
</dbReference>
<name>A0A8H3CSJ2_9AGAM</name>
<dbReference type="InterPro" id="IPR018517">
    <property type="entry name" value="tRNA_hU_synthase_CS"/>
</dbReference>
<keyword evidence="8" id="KW-0520">NAD</keyword>
<comment type="cofactor">
    <cofactor evidence="1">
        <name>FMN</name>
        <dbReference type="ChEBI" id="CHEBI:58210"/>
    </cofactor>
</comment>
<evidence type="ECO:0000256" key="10">
    <source>
        <dbReference type="ARBA" id="ARBA00038890"/>
    </source>
</evidence>
<dbReference type="AlphaFoldDB" id="A0A8H3CSJ2"/>
<dbReference type="InterPro" id="IPR035587">
    <property type="entry name" value="DUS-like_FMN-bd"/>
</dbReference>
<evidence type="ECO:0000313" key="19">
    <source>
        <dbReference type="EMBL" id="CAE6498095.1"/>
    </source>
</evidence>
<feature type="compositionally biased region" description="Basic and acidic residues" evidence="17">
    <location>
        <begin position="460"/>
        <end position="472"/>
    </location>
</feature>
<evidence type="ECO:0000256" key="2">
    <source>
        <dbReference type="ARBA" id="ARBA00022630"/>
    </source>
</evidence>
<evidence type="ECO:0000313" key="20">
    <source>
        <dbReference type="Proteomes" id="UP000663850"/>
    </source>
</evidence>
<gene>
    <name evidence="19" type="ORF">RDB_LOCUS91981</name>
</gene>
<evidence type="ECO:0000256" key="1">
    <source>
        <dbReference type="ARBA" id="ARBA00001917"/>
    </source>
</evidence>
<feature type="compositionally biased region" description="Basic and acidic residues" evidence="17">
    <location>
        <begin position="436"/>
        <end position="447"/>
    </location>
</feature>
<dbReference type="EMBL" id="CAJMWZ010004953">
    <property type="protein sequence ID" value="CAE6498095.1"/>
    <property type="molecule type" value="Genomic_DNA"/>
</dbReference>
<comment type="catalytic activity">
    <reaction evidence="15">
        <text>a 5,6-dihydrouridine in mRNA + NADP(+) = a uridine in mRNA + NADPH + H(+)</text>
        <dbReference type="Rhea" id="RHEA:69855"/>
        <dbReference type="Rhea" id="RHEA-COMP:14658"/>
        <dbReference type="Rhea" id="RHEA-COMP:17789"/>
        <dbReference type="ChEBI" id="CHEBI:15378"/>
        <dbReference type="ChEBI" id="CHEBI:57783"/>
        <dbReference type="ChEBI" id="CHEBI:58349"/>
        <dbReference type="ChEBI" id="CHEBI:65315"/>
        <dbReference type="ChEBI" id="CHEBI:74443"/>
    </reaction>
    <physiologicalReaction direction="right-to-left" evidence="15">
        <dbReference type="Rhea" id="RHEA:69857"/>
    </physiologicalReaction>
</comment>
<evidence type="ECO:0000256" key="4">
    <source>
        <dbReference type="ARBA" id="ARBA00022664"/>
    </source>
</evidence>
<reference evidence="19" key="1">
    <citation type="submission" date="2021-01" db="EMBL/GenBank/DDBJ databases">
        <authorList>
            <person name="Kaushik A."/>
        </authorList>
    </citation>
    <scope>NUCLEOTIDE SEQUENCE</scope>
    <source>
        <strain evidence="19">Type strain: AG8-Rh-89/</strain>
    </source>
</reference>
<comment type="catalytic activity">
    <reaction evidence="11">
        <text>5,6-dihydrouridine(17) in tRNA + NAD(+) = uridine(17) in tRNA + NADH + H(+)</text>
        <dbReference type="Rhea" id="RHEA:53372"/>
        <dbReference type="Rhea" id="RHEA-COMP:13541"/>
        <dbReference type="Rhea" id="RHEA-COMP:13542"/>
        <dbReference type="ChEBI" id="CHEBI:15378"/>
        <dbReference type="ChEBI" id="CHEBI:57540"/>
        <dbReference type="ChEBI" id="CHEBI:57945"/>
        <dbReference type="ChEBI" id="CHEBI:65315"/>
        <dbReference type="ChEBI" id="CHEBI:74443"/>
        <dbReference type="EC" id="1.3.1.88"/>
    </reaction>
    <physiologicalReaction direction="right-to-left" evidence="11">
        <dbReference type="Rhea" id="RHEA:53374"/>
    </physiologicalReaction>
</comment>
<comment type="catalytic activity">
    <reaction evidence="12">
        <text>5,6-dihydrouridine(16) in tRNA + NADP(+) = uridine(16) in tRNA + NADPH + H(+)</text>
        <dbReference type="Rhea" id="RHEA:53376"/>
        <dbReference type="Rhea" id="RHEA-COMP:13543"/>
        <dbReference type="Rhea" id="RHEA-COMP:13544"/>
        <dbReference type="ChEBI" id="CHEBI:15378"/>
        <dbReference type="ChEBI" id="CHEBI:57783"/>
        <dbReference type="ChEBI" id="CHEBI:58349"/>
        <dbReference type="ChEBI" id="CHEBI:65315"/>
        <dbReference type="ChEBI" id="CHEBI:74443"/>
        <dbReference type="EC" id="1.3.1.88"/>
    </reaction>
    <physiologicalReaction direction="right-to-left" evidence="12">
        <dbReference type="Rhea" id="RHEA:53378"/>
    </physiologicalReaction>
</comment>
<evidence type="ECO:0000259" key="18">
    <source>
        <dbReference type="Pfam" id="PF01207"/>
    </source>
</evidence>
<accession>A0A8H3CSJ2</accession>
<comment type="catalytic activity">
    <reaction evidence="14">
        <text>5,6-dihydrouridine(16) in tRNA + NAD(+) = uridine(16) in tRNA + NADH + H(+)</text>
        <dbReference type="Rhea" id="RHEA:53380"/>
        <dbReference type="Rhea" id="RHEA-COMP:13543"/>
        <dbReference type="Rhea" id="RHEA-COMP:13544"/>
        <dbReference type="ChEBI" id="CHEBI:15378"/>
        <dbReference type="ChEBI" id="CHEBI:57540"/>
        <dbReference type="ChEBI" id="CHEBI:57945"/>
        <dbReference type="ChEBI" id="CHEBI:65315"/>
        <dbReference type="ChEBI" id="CHEBI:74443"/>
        <dbReference type="EC" id="1.3.1.88"/>
    </reaction>
    <physiologicalReaction direction="right-to-left" evidence="14">
        <dbReference type="Rhea" id="RHEA:53382"/>
    </physiologicalReaction>
</comment>
<comment type="caution">
    <text evidence="19">The sequence shown here is derived from an EMBL/GenBank/DDBJ whole genome shotgun (WGS) entry which is preliminary data.</text>
</comment>
<dbReference type="GO" id="GO:0050660">
    <property type="term" value="F:flavin adenine dinucleotide binding"/>
    <property type="evidence" value="ECO:0007669"/>
    <property type="project" value="InterPro"/>
</dbReference>
<evidence type="ECO:0000256" key="15">
    <source>
        <dbReference type="ARBA" id="ARBA00049447"/>
    </source>
</evidence>
<evidence type="ECO:0000256" key="16">
    <source>
        <dbReference type="ARBA" id="ARBA00049467"/>
    </source>
</evidence>
<keyword evidence="2" id="KW-0285">Flavoprotein</keyword>
<keyword evidence="4" id="KW-0507">mRNA processing</keyword>
<dbReference type="EC" id="1.3.1.88" evidence="10"/>
<dbReference type="PANTHER" id="PTHR11082:SF5">
    <property type="entry name" value="TRNA-DIHYDROURIDINE(16_17) SYNTHASE [NAD(P)(+)]-LIKE"/>
    <property type="match status" value="1"/>
</dbReference>